<evidence type="ECO:0000313" key="7">
    <source>
        <dbReference type="EMBL" id="SFT48500.1"/>
    </source>
</evidence>
<dbReference type="PANTHER" id="PTHR18968">
    <property type="entry name" value="THIAMINE PYROPHOSPHATE ENZYMES"/>
    <property type="match status" value="1"/>
</dbReference>
<evidence type="ECO:0000256" key="3">
    <source>
        <dbReference type="RuleBase" id="RU362132"/>
    </source>
</evidence>
<dbReference type="SUPFAM" id="SSF52518">
    <property type="entry name" value="Thiamin diphosphate-binding fold (THDP-binding)"/>
    <property type="match status" value="2"/>
</dbReference>
<evidence type="ECO:0000313" key="8">
    <source>
        <dbReference type="Proteomes" id="UP000182466"/>
    </source>
</evidence>
<dbReference type="GO" id="GO:0000287">
    <property type="term" value="F:magnesium ion binding"/>
    <property type="evidence" value="ECO:0007669"/>
    <property type="project" value="InterPro"/>
</dbReference>
<dbReference type="Gene3D" id="3.40.50.1220">
    <property type="entry name" value="TPP-binding domain"/>
    <property type="match status" value="1"/>
</dbReference>
<dbReference type="GO" id="GO:0005948">
    <property type="term" value="C:acetolactate synthase complex"/>
    <property type="evidence" value="ECO:0007669"/>
    <property type="project" value="TreeGrafter"/>
</dbReference>
<reference evidence="7 8" key="1">
    <citation type="submission" date="2016-10" db="EMBL/GenBank/DDBJ databases">
        <authorList>
            <person name="de Groot N.N."/>
        </authorList>
    </citation>
    <scope>NUCLEOTIDE SEQUENCE [LARGE SCALE GENOMIC DNA]</scope>
    <source>
        <strain evidence="7 8">CGMCC 1.10959</strain>
    </source>
</reference>
<dbReference type="GO" id="GO:0003984">
    <property type="term" value="F:acetolactate synthase activity"/>
    <property type="evidence" value="ECO:0007669"/>
    <property type="project" value="TreeGrafter"/>
</dbReference>
<name>A0A1I6YDN1_9RHOB</name>
<dbReference type="Gene3D" id="3.40.50.970">
    <property type="match status" value="2"/>
</dbReference>
<dbReference type="AlphaFoldDB" id="A0A1I6YDN1"/>
<feature type="domain" description="Thiamine pyrophosphate enzyme central" evidence="4">
    <location>
        <begin position="197"/>
        <end position="322"/>
    </location>
</feature>
<organism evidence="7 8">
    <name type="scientific">Sedimentitalea nanhaiensis</name>
    <dbReference type="NCBI Taxonomy" id="999627"/>
    <lineage>
        <taxon>Bacteria</taxon>
        <taxon>Pseudomonadati</taxon>
        <taxon>Pseudomonadota</taxon>
        <taxon>Alphaproteobacteria</taxon>
        <taxon>Rhodobacterales</taxon>
        <taxon>Paracoccaceae</taxon>
        <taxon>Sedimentitalea</taxon>
    </lineage>
</organism>
<dbReference type="Pfam" id="PF02776">
    <property type="entry name" value="TPP_enzyme_N"/>
    <property type="match status" value="1"/>
</dbReference>
<sequence length="533" mass="56583">MPAAIDPNRRPLGAQISHMLHDRGVDVIFGIPGVHNQEMYRGIQEAGITHVLARHEQGAGFMADGYARATGRPGVVYVITGPGLCNTLTPLGQAYSDSVSVLAISSCLDETAARRGQLHQMKDQEIAAATVCDWSETALTAAAAYGLIERAFEEFETLRPRPKHIQVPIAQLRAEADRAPAPNLPAVRTQGSAADIAPLLELLKAARRPLFILGGGARGADWRQVMRQLGAACFQTYAGRGCVGAGYGLDFGSTLARPGSAEVIGGADLVVAVGTELAEVDLWRSELGHTAPLVRVDIDPAILADGQRATVKLLADAAQVAHVLQAATEGRAANTDWTEDEVAQACARWRAETESERPGIVPICEVLRAALPADTMIYSDMTQFAYVAKEIWAMDRPGHWHHPYGFGTLGYALPAGIGGAVGRPGLPTMAIIGDYGFHYTMAELGVAVELGLPLPIVLWDNGKLKEIEDSMTGAQIAPNAVMARNPDFCKLAEAFGAHAVAPETLEQLQAAVRAAFAADGPTLVHVTPDILRG</sequence>
<evidence type="ECO:0000256" key="2">
    <source>
        <dbReference type="ARBA" id="ARBA00023052"/>
    </source>
</evidence>
<evidence type="ECO:0000259" key="6">
    <source>
        <dbReference type="Pfam" id="PF02776"/>
    </source>
</evidence>
<keyword evidence="2 3" id="KW-0786">Thiamine pyrophosphate</keyword>
<dbReference type="InterPro" id="IPR029035">
    <property type="entry name" value="DHS-like_NAD/FAD-binding_dom"/>
</dbReference>
<dbReference type="RefSeq" id="WP_074920525.1">
    <property type="nucleotide sequence ID" value="NZ_FPAW01000002.1"/>
</dbReference>
<proteinExistence type="inferred from homology"/>
<protein>
    <submittedName>
        <fullName evidence="7">Acetolactate synthase-1/2/3 large subunit/5-guanidino-2-oxopentanoate decarboxylase</fullName>
    </submittedName>
</protein>
<evidence type="ECO:0000259" key="4">
    <source>
        <dbReference type="Pfam" id="PF00205"/>
    </source>
</evidence>
<feature type="domain" description="Thiamine pyrophosphate enzyme TPP-binding" evidence="5">
    <location>
        <begin position="380"/>
        <end position="526"/>
    </location>
</feature>
<dbReference type="STRING" id="999627.SAMN05216236_102157"/>
<dbReference type="InterPro" id="IPR012001">
    <property type="entry name" value="Thiamin_PyroP_enz_TPP-bd_dom"/>
</dbReference>
<dbReference type="eggNOG" id="COG0028">
    <property type="taxonomic scope" value="Bacteria"/>
</dbReference>
<evidence type="ECO:0000259" key="5">
    <source>
        <dbReference type="Pfam" id="PF02775"/>
    </source>
</evidence>
<gene>
    <name evidence="7" type="ORF">SAMN05216236_102157</name>
</gene>
<dbReference type="InterPro" id="IPR012000">
    <property type="entry name" value="Thiamin_PyroP_enz_cen_dom"/>
</dbReference>
<evidence type="ECO:0000256" key="1">
    <source>
        <dbReference type="ARBA" id="ARBA00007812"/>
    </source>
</evidence>
<accession>A0A1I6YDN1</accession>
<dbReference type="EMBL" id="FPAW01000002">
    <property type="protein sequence ID" value="SFT48500.1"/>
    <property type="molecule type" value="Genomic_DNA"/>
</dbReference>
<dbReference type="InterPro" id="IPR045229">
    <property type="entry name" value="TPP_enz"/>
</dbReference>
<dbReference type="SUPFAM" id="SSF52467">
    <property type="entry name" value="DHS-like NAD/FAD-binding domain"/>
    <property type="match status" value="1"/>
</dbReference>
<dbReference type="Proteomes" id="UP000182466">
    <property type="component" value="Unassembled WGS sequence"/>
</dbReference>
<dbReference type="OrthoDB" id="4494979at2"/>
<dbReference type="CDD" id="cd07035">
    <property type="entry name" value="TPP_PYR_POX_like"/>
    <property type="match status" value="1"/>
</dbReference>
<dbReference type="Pfam" id="PF00205">
    <property type="entry name" value="TPP_enzyme_M"/>
    <property type="match status" value="1"/>
</dbReference>
<dbReference type="GO" id="GO:0030976">
    <property type="term" value="F:thiamine pyrophosphate binding"/>
    <property type="evidence" value="ECO:0007669"/>
    <property type="project" value="InterPro"/>
</dbReference>
<dbReference type="CDD" id="cd00568">
    <property type="entry name" value="TPP_enzymes"/>
    <property type="match status" value="1"/>
</dbReference>
<dbReference type="GO" id="GO:0009099">
    <property type="term" value="P:L-valine biosynthetic process"/>
    <property type="evidence" value="ECO:0007669"/>
    <property type="project" value="TreeGrafter"/>
</dbReference>
<comment type="similarity">
    <text evidence="1 3">Belongs to the TPP enzyme family.</text>
</comment>
<feature type="domain" description="Thiamine pyrophosphate enzyme N-terminal TPP-binding" evidence="6">
    <location>
        <begin position="13"/>
        <end position="124"/>
    </location>
</feature>
<dbReference type="Pfam" id="PF02775">
    <property type="entry name" value="TPP_enzyme_C"/>
    <property type="match status" value="1"/>
</dbReference>
<dbReference type="GO" id="GO:0050660">
    <property type="term" value="F:flavin adenine dinucleotide binding"/>
    <property type="evidence" value="ECO:0007669"/>
    <property type="project" value="TreeGrafter"/>
</dbReference>
<dbReference type="InterPro" id="IPR011766">
    <property type="entry name" value="TPP_enzyme_TPP-bd"/>
</dbReference>
<dbReference type="GO" id="GO:0009097">
    <property type="term" value="P:isoleucine biosynthetic process"/>
    <property type="evidence" value="ECO:0007669"/>
    <property type="project" value="TreeGrafter"/>
</dbReference>
<keyword evidence="8" id="KW-1185">Reference proteome</keyword>
<dbReference type="InterPro" id="IPR029061">
    <property type="entry name" value="THDP-binding"/>
</dbReference>
<dbReference type="PANTHER" id="PTHR18968:SF13">
    <property type="entry name" value="ACETOLACTATE SYNTHASE CATALYTIC SUBUNIT, MITOCHONDRIAL"/>
    <property type="match status" value="1"/>
</dbReference>